<evidence type="ECO:0000313" key="1">
    <source>
        <dbReference type="EMBL" id="MBD2773714.1"/>
    </source>
</evidence>
<evidence type="ECO:0000313" key="2">
    <source>
        <dbReference type="Proteomes" id="UP000629098"/>
    </source>
</evidence>
<dbReference type="Pfam" id="PF07311">
    <property type="entry name" value="Dodecin"/>
    <property type="match status" value="1"/>
</dbReference>
<accession>A0A8J7C605</accession>
<dbReference type="InterPro" id="IPR009923">
    <property type="entry name" value="Dodecin"/>
</dbReference>
<name>A0A8J7C605_9CYAN</name>
<gene>
    <name evidence="1" type="ORF">ICL16_16960</name>
</gene>
<protein>
    <submittedName>
        <fullName evidence="1">Dodecin domain-containing protein</fullName>
    </submittedName>
</protein>
<proteinExistence type="predicted"/>
<dbReference type="EMBL" id="JACXAE010000058">
    <property type="protein sequence ID" value="MBD2773714.1"/>
    <property type="molecule type" value="Genomic_DNA"/>
</dbReference>
<sequence length="79" mass="9173">MLRLLRLWHIAEKSFDDAVKQGLAEAARTLHGISGLEITNWTADVENNQIVRYKVTEESTQNSELRMSAIFKGYMRTYR</sequence>
<organism evidence="1 2">
    <name type="scientific">Iningainema tapete BLCC-T55</name>
    <dbReference type="NCBI Taxonomy" id="2748662"/>
    <lineage>
        <taxon>Bacteria</taxon>
        <taxon>Bacillati</taxon>
        <taxon>Cyanobacteriota</taxon>
        <taxon>Cyanophyceae</taxon>
        <taxon>Nostocales</taxon>
        <taxon>Scytonemataceae</taxon>
        <taxon>Iningainema tapete</taxon>
    </lineage>
</organism>
<keyword evidence="2" id="KW-1185">Reference proteome</keyword>
<dbReference type="Proteomes" id="UP000629098">
    <property type="component" value="Unassembled WGS sequence"/>
</dbReference>
<reference evidence="1" key="1">
    <citation type="submission" date="2020-09" db="EMBL/GenBank/DDBJ databases">
        <title>Iningainema tapete sp. nov. (Scytonemataceae, Cyanobacteria) from greenhouses in central Florida (USA) produces two types of nodularin with biosynthetic potential for microcystin-LR and anabaenopeptins.</title>
        <authorList>
            <person name="Berthold D.E."/>
            <person name="Lefler F.W."/>
            <person name="Huang I.-S."/>
            <person name="Abdulla H."/>
            <person name="Zimba P.V."/>
            <person name="Laughinghouse H.D. IV."/>
        </authorList>
    </citation>
    <scope>NUCLEOTIDE SEQUENCE</scope>
    <source>
        <strain evidence="1">BLCCT55</strain>
    </source>
</reference>
<dbReference type="Gene3D" id="3.30.1660.10">
    <property type="entry name" value="Flavin-binding protein dodecin"/>
    <property type="match status" value="1"/>
</dbReference>
<dbReference type="AlphaFoldDB" id="A0A8J7C605"/>
<dbReference type="InterPro" id="IPR025543">
    <property type="entry name" value="Dodecin-like"/>
</dbReference>
<comment type="caution">
    <text evidence="1">The sequence shown here is derived from an EMBL/GenBank/DDBJ whole genome shotgun (WGS) entry which is preliminary data.</text>
</comment>
<dbReference type="InterPro" id="IPR036694">
    <property type="entry name" value="Dodecin-like_sf"/>
</dbReference>
<dbReference type="RefSeq" id="WP_190829836.1">
    <property type="nucleotide sequence ID" value="NZ_CAWPPI010000058.1"/>
</dbReference>
<dbReference type="SUPFAM" id="SSF89807">
    <property type="entry name" value="Dodecin-like"/>
    <property type="match status" value="1"/>
</dbReference>